<name>A0A421BAE6_9PSEU</name>
<feature type="domain" description="DUF1990" evidence="1">
    <location>
        <begin position="34"/>
        <end position="190"/>
    </location>
</feature>
<dbReference type="OrthoDB" id="120660at2"/>
<protein>
    <submittedName>
        <fullName evidence="2">Uncharacterized protein (UPF0548 family)</fullName>
    </submittedName>
</protein>
<gene>
    <name evidence="2" type="ORF">CLV68_1774</name>
</gene>
<evidence type="ECO:0000259" key="1">
    <source>
        <dbReference type="Pfam" id="PF09348"/>
    </source>
</evidence>
<dbReference type="Pfam" id="PF09348">
    <property type="entry name" value="DUF1990"/>
    <property type="match status" value="1"/>
</dbReference>
<keyword evidence="3" id="KW-1185">Reference proteome</keyword>
<dbReference type="Proteomes" id="UP000282454">
    <property type="component" value="Unassembled WGS sequence"/>
</dbReference>
<dbReference type="EMBL" id="RCDD01000001">
    <property type="protein sequence ID" value="RLK61255.1"/>
    <property type="molecule type" value="Genomic_DNA"/>
</dbReference>
<accession>A0A421BAE6</accession>
<reference evidence="2 3" key="1">
    <citation type="submission" date="2018-10" db="EMBL/GenBank/DDBJ databases">
        <title>Genomic Encyclopedia of Archaeal and Bacterial Type Strains, Phase II (KMG-II): from individual species to whole genera.</title>
        <authorList>
            <person name="Goeker M."/>
        </authorList>
    </citation>
    <scope>NUCLEOTIDE SEQUENCE [LARGE SCALE GENOMIC DNA]</scope>
    <source>
        <strain evidence="2 3">DSM 45657</strain>
    </source>
</reference>
<dbReference type="InterPro" id="IPR018960">
    <property type="entry name" value="DUF1990"/>
</dbReference>
<sequence length="223" mass="25306">MLGGMRVVRSRRDQPEHLLADLADRPINYDPTTVGPGWLTDDHRRVLGYEQPGPPGELWCRARALVERYEFAPPELIRAHYRADAPLLGRHMVLEGHFLFAHFLMGVRVTAVVDESTPTRSHWGWSYETLTGHLERGKVDFHLHKNHTTGAVLFRATSYSNPSRTAHPLIRLGWRLFGRRTQLRFYRRIGEQMVALTASDAVVTAPTVRTAPRRSGVTIIDAG</sequence>
<evidence type="ECO:0000313" key="2">
    <source>
        <dbReference type="EMBL" id="RLK61255.1"/>
    </source>
</evidence>
<evidence type="ECO:0000313" key="3">
    <source>
        <dbReference type="Proteomes" id="UP000282454"/>
    </source>
</evidence>
<comment type="caution">
    <text evidence="2">The sequence shown here is derived from an EMBL/GenBank/DDBJ whole genome shotgun (WGS) entry which is preliminary data.</text>
</comment>
<dbReference type="AlphaFoldDB" id="A0A421BAE6"/>
<organism evidence="2 3">
    <name type="scientific">Actinokineospora cianjurensis</name>
    <dbReference type="NCBI Taxonomy" id="585224"/>
    <lineage>
        <taxon>Bacteria</taxon>
        <taxon>Bacillati</taxon>
        <taxon>Actinomycetota</taxon>
        <taxon>Actinomycetes</taxon>
        <taxon>Pseudonocardiales</taxon>
        <taxon>Pseudonocardiaceae</taxon>
        <taxon>Actinokineospora</taxon>
    </lineage>
</organism>
<proteinExistence type="predicted"/>